<sequence length="235" mass="27124">MFQGIVFDLDDTLYQQQSPFAEAITRLFPNFPADKMNPLFIRFRHYSDLHYMKSITGEWSLEKMRYERIRQALADFSFVPSDTELMAFQTAYDQALKTISLPDEIIAALTFLKQQPLSLGIITNGPVKRQTDKLNALQLTRWFTPENILISDGVEIQKPDPAIFQLMEQHLKLPAESLLYIGDSYDNDVVGAKAAGWSVWWFNHQDRDLPAEHIAFEKEIKSFEELAKTLTRSSL</sequence>
<dbReference type="Pfam" id="PF13419">
    <property type="entry name" value="HAD_2"/>
    <property type="match status" value="1"/>
</dbReference>
<dbReference type="RefSeq" id="WP_311797161.1">
    <property type="nucleotide sequence ID" value="NZ_JARQAI010000014.1"/>
</dbReference>
<dbReference type="SFLD" id="SFLDG01129">
    <property type="entry name" value="C1.5:_HAD__Beta-PGM__Phosphata"/>
    <property type="match status" value="1"/>
</dbReference>
<dbReference type="InterPro" id="IPR036412">
    <property type="entry name" value="HAD-like_sf"/>
</dbReference>
<dbReference type="Proteomes" id="UP001180842">
    <property type="component" value="Unassembled WGS sequence"/>
</dbReference>
<accession>A0AAE4I2N4</accession>
<dbReference type="PRINTS" id="PR00413">
    <property type="entry name" value="HADHALOGNASE"/>
</dbReference>
<dbReference type="SFLD" id="SFLDS00003">
    <property type="entry name" value="Haloacid_Dehalogenase"/>
    <property type="match status" value="1"/>
</dbReference>
<dbReference type="NCBIfam" id="TIGR01549">
    <property type="entry name" value="HAD-SF-IA-v1"/>
    <property type="match status" value="1"/>
</dbReference>
<keyword evidence="2" id="KW-0479">Metal-binding</keyword>
<dbReference type="GO" id="GO:0016791">
    <property type="term" value="F:phosphatase activity"/>
    <property type="evidence" value="ECO:0007669"/>
    <property type="project" value="TreeGrafter"/>
</dbReference>
<evidence type="ECO:0000313" key="5">
    <source>
        <dbReference type="EMBL" id="MDT2737413.1"/>
    </source>
</evidence>
<reference evidence="5" key="1">
    <citation type="submission" date="2023-03" db="EMBL/GenBank/DDBJ databases">
        <authorList>
            <person name="Shen W."/>
            <person name="Cai J."/>
        </authorList>
    </citation>
    <scope>NUCLEOTIDE SEQUENCE</scope>
    <source>
        <strain evidence="5">P69-2</strain>
    </source>
</reference>
<dbReference type="AlphaFoldDB" id="A0AAE4I2N4"/>
<dbReference type="GO" id="GO:0046872">
    <property type="term" value="F:metal ion binding"/>
    <property type="evidence" value="ECO:0007669"/>
    <property type="project" value="UniProtKB-KW"/>
</dbReference>
<gene>
    <name evidence="5" type="ORF">P7H00_09760</name>
</gene>
<organism evidence="5 6">
    <name type="scientific">Enterococcus pseudoavium</name>
    <dbReference type="NCBI Taxonomy" id="44007"/>
    <lineage>
        <taxon>Bacteria</taxon>
        <taxon>Bacillati</taxon>
        <taxon>Bacillota</taxon>
        <taxon>Bacilli</taxon>
        <taxon>Lactobacillales</taxon>
        <taxon>Enterococcaceae</taxon>
        <taxon>Enterococcus</taxon>
    </lineage>
</organism>
<evidence type="ECO:0000256" key="1">
    <source>
        <dbReference type="ARBA" id="ARBA00001946"/>
    </source>
</evidence>
<evidence type="ECO:0000256" key="2">
    <source>
        <dbReference type="ARBA" id="ARBA00022723"/>
    </source>
</evidence>
<keyword evidence="3 5" id="KW-0378">Hydrolase</keyword>
<dbReference type="SUPFAM" id="SSF56784">
    <property type="entry name" value="HAD-like"/>
    <property type="match status" value="1"/>
</dbReference>
<evidence type="ECO:0000313" key="6">
    <source>
        <dbReference type="Proteomes" id="UP001180842"/>
    </source>
</evidence>
<comment type="cofactor">
    <cofactor evidence="1">
        <name>Mg(2+)</name>
        <dbReference type="ChEBI" id="CHEBI:18420"/>
    </cofactor>
</comment>
<dbReference type="InterPro" id="IPR051400">
    <property type="entry name" value="HAD-like_hydrolase"/>
</dbReference>
<dbReference type="PANTHER" id="PTHR46470:SF2">
    <property type="entry name" value="GLYCERALDEHYDE 3-PHOSPHATE PHOSPHATASE"/>
    <property type="match status" value="1"/>
</dbReference>
<protein>
    <submittedName>
        <fullName evidence="5">HAD family hydrolase</fullName>
    </submittedName>
</protein>
<evidence type="ECO:0000256" key="4">
    <source>
        <dbReference type="ARBA" id="ARBA00022842"/>
    </source>
</evidence>
<dbReference type="InterPro" id="IPR023214">
    <property type="entry name" value="HAD_sf"/>
</dbReference>
<comment type="caution">
    <text evidence="5">The sequence shown here is derived from an EMBL/GenBank/DDBJ whole genome shotgun (WGS) entry which is preliminary data.</text>
</comment>
<proteinExistence type="predicted"/>
<dbReference type="InterPro" id="IPR006439">
    <property type="entry name" value="HAD-SF_hydro_IA"/>
</dbReference>
<dbReference type="PANTHER" id="PTHR46470">
    <property type="entry name" value="N-ACYLNEURAMINATE-9-PHOSPHATASE"/>
    <property type="match status" value="1"/>
</dbReference>
<name>A0AAE4I2N4_9ENTE</name>
<dbReference type="InterPro" id="IPR041492">
    <property type="entry name" value="HAD_2"/>
</dbReference>
<dbReference type="EMBL" id="JARQAI010000014">
    <property type="protein sequence ID" value="MDT2737413.1"/>
    <property type="molecule type" value="Genomic_DNA"/>
</dbReference>
<dbReference type="GO" id="GO:0044281">
    <property type="term" value="P:small molecule metabolic process"/>
    <property type="evidence" value="ECO:0007669"/>
    <property type="project" value="UniProtKB-ARBA"/>
</dbReference>
<evidence type="ECO:0000256" key="3">
    <source>
        <dbReference type="ARBA" id="ARBA00022801"/>
    </source>
</evidence>
<dbReference type="Gene3D" id="3.40.50.1000">
    <property type="entry name" value="HAD superfamily/HAD-like"/>
    <property type="match status" value="1"/>
</dbReference>
<keyword evidence="4" id="KW-0460">Magnesium</keyword>
<dbReference type="Gene3D" id="1.20.120.710">
    <property type="entry name" value="Haloacid dehalogenase hydrolase-like domain"/>
    <property type="match status" value="1"/>
</dbReference>